<dbReference type="AlphaFoldDB" id="A0A6S6SIJ4"/>
<dbReference type="EMBL" id="CACVAS010000036">
    <property type="protein sequence ID" value="CAA6805149.1"/>
    <property type="molecule type" value="Genomic_DNA"/>
</dbReference>
<dbReference type="EC" id="3.1.-.-" evidence="1"/>
<dbReference type="Gene3D" id="2.30.30.110">
    <property type="match status" value="1"/>
</dbReference>
<keyword evidence="1" id="KW-0255">Endonuclease</keyword>
<comment type="function">
    <text evidence="1">Toxic component of a type II toxin-antitoxin (TA) system.</text>
</comment>
<proteinExistence type="inferred from homology"/>
<dbReference type="GO" id="GO:0004521">
    <property type="term" value="F:RNA endonuclease activity"/>
    <property type="evidence" value="ECO:0007669"/>
    <property type="project" value="TreeGrafter"/>
</dbReference>
<dbReference type="GO" id="GO:0016787">
    <property type="term" value="F:hydrolase activity"/>
    <property type="evidence" value="ECO:0007669"/>
    <property type="project" value="UniProtKB-KW"/>
</dbReference>
<comment type="similarity">
    <text evidence="1">Belongs to the PemK/MazF family.</text>
</comment>
<keyword evidence="1" id="KW-0378">Hydrolase</keyword>
<keyword evidence="1" id="KW-0540">Nuclease</keyword>
<reference evidence="2" key="1">
    <citation type="submission" date="2020-01" db="EMBL/GenBank/DDBJ databases">
        <authorList>
            <person name="Meier V. D."/>
            <person name="Meier V D."/>
        </authorList>
    </citation>
    <scope>NUCLEOTIDE SEQUENCE</scope>
    <source>
        <strain evidence="2">HLG_WM_MAG_01</strain>
    </source>
</reference>
<sequence length="114" mass="12876">MFDRGSIYLAKLYPSKGSEVGKTIPVLVMQTNMLNHIGHTTVIIVPLTTQCIDNAYPLRFPIHKREQLKQTSDLLCDQLRAIDINRLTPTKIASLTNEEILSVELQIQIVLGFE</sequence>
<dbReference type="GO" id="GO:0006402">
    <property type="term" value="P:mRNA catabolic process"/>
    <property type="evidence" value="ECO:0007669"/>
    <property type="project" value="TreeGrafter"/>
</dbReference>
<evidence type="ECO:0000256" key="1">
    <source>
        <dbReference type="PIRNR" id="PIRNR033490"/>
    </source>
</evidence>
<accession>A0A6S6SIJ4</accession>
<evidence type="ECO:0000313" key="2">
    <source>
        <dbReference type="EMBL" id="CAA6805149.1"/>
    </source>
</evidence>
<gene>
    <name evidence="2" type="ORF">HELGO_WM2963</name>
</gene>
<dbReference type="GO" id="GO:0016075">
    <property type="term" value="P:rRNA catabolic process"/>
    <property type="evidence" value="ECO:0007669"/>
    <property type="project" value="TreeGrafter"/>
</dbReference>
<dbReference type="PANTHER" id="PTHR33988:SF2">
    <property type="entry name" value="ENDORIBONUCLEASE MAZF"/>
    <property type="match status" value="1"/>
</dbReference>
<dbReference type="SUPFAM" id="SSF50118">
    <property type="entry name" value="Cell growth inhibitor/plasmid maintenance toxic component"/>
    <property type="match status" value="1"/>
</dbReference>
<protein>
    <recommendedName>
        <fullName evidence="1">mRNA interferase</fullName>
        <ecNumber evidence="1">3.1.-.-</ecNumber>
    </recommendedName>
</protein>
<organism evidence="2">
    <name type="scientific">uncultured Sulfurovum sp</name>
    <dbReference type="NCBI Taxonomy" id="269237"/>
    <lineage>
        <taxon>Bacteria</taxon>
        <taxon>Pseudomonadati</taxon>
        <taxon>Campylobacterota</taxon>
        <taxon>Epsilonproteobacteria</taxon>
        <taxon>Campylobacterales</taxon>
        <taxon>Sulfurovaceae</taxon>
        <taxon>Sulfurovum</taxon>
        <taxon>environmental samples</taxon>
    </lineage>
</organism>
<dbReference type="GO" id="GO:0003677">
    <property type="term" value="F:DNA binding"/>
    <property type="evidence" value="ECO:0007669"/>
    <property type="project" value="InterPro"/>
</dbReference>
<dbReference type="InterPro" id="IPR003477">
    <property type="entry name" value="PemK-like"/>
</dbReference>
<dbReference type="PANTHER" id="PTHR33988">
    <property type="entry name" value="ENDORIBONUCLEASE MAZF-RELATED"/>
    <property type="match status" value="1"/>
</dbReference>
<name>A0A6S6SIJ4_9BACT</name>
<dbReference type="InterPro" id="IPR011067">
    <property type="entry name" value="Plasmid_toxin/cell-grow_inhib"/>
</dbReference>
<dbReference type="Pfam" id="PF02452">
    <property type="entry name" value="PemK_toxin"/>
    <property type="match status" value="1"/>
</dbReference>
<dbReference type="PIRSF" id="PIRSF033490">
    <property type="entry name" value="MazF"/>
    <property type="match status" value="1"/>
</dbReference>